<keyword evidence="1" id="KW-0677">Repeat</keyword>
<protein>
    <recommendedName>
        <fullName evidence="11">Disease resistance protein RGA3</fullName>
    </recommendedName>
</protein>
<dbReference type="Gene3D" id="1.10.8.430">
    <property type="entry name" value="Helical domain of apoptotic protease-activating factors"/>
    <property type="match status" value="1"/>
</dbReference>
<sequence>MTELVSSVAEKVIEKLGSIAYQEICLAWGIESDLKNLKLTMSAIQAKLLDAEERQAKERGLSLWLGELKDVLYDAVDVMDEFECEALRKQVVKTYGSTGKKVRRFFSCSNPLAFRFKMGHRMKGIRERLEGIKKVSDQFNLQERELDDKHIVVRETHSFVTGSDVIGRDKDKQEIIHLLMQPDDDGNVSVIPIVGIGGMGKTTLAQSVYNDEMVKRNFSPRVWVCVSVDFDVKKLAKEILKSAARENSEKMHIDENMSLDEVQASLRNVLKGKKFLIVLDDVWNEKRNKWNDLKTLLTGAKGSKIIVTTRSKKVASVMAFGPIHELKGLSKDDCLRLFLRCAFKEGEDRDPKLVEFGDQIVKKCGGVPLAVKTLGSILYSKTDELEWISVRDNEIWKLEQEENDILPALRLSYNELPLYLKHCFAYCSLYPKDYEYDSVELIQCWMANGLLQKPDKSTRELEDIGQQYAKELLARSFFQEAPAWSSSYETHSLQDNDPNYFVFKIHDLLHDLSLYVAQNDFCLIGNSNNTNNYDKARYVSILDHNLGSNEVTTMLHKLKDTVWTIILPSEFGHSINIKEFPLEICMSRFKYMRLLDLRRSTFEVLPSSIGTLKHLRYLDLRWNEHIKKFPNSICELQNLETLMLDGCKELEELPRDIRKMISLRYLLILTKQMCFPHNGIGCLRSLRTLIFHNCPKLEYFLDGIQHLTALRRLSFERCESLISLPSGMKDLNMLEILVISDCKKLTLMEGEDYPTSLRLLSINKLPQLVAFPQGLKRSASTLQLLSIAHCHNLEALPEWLPDLSSLQILKILRCTKLSSLPEGMHRLTALKEVSTDNNYLRQSWPITKPRPIFIKFTYRATAYQFSNNMQHGKSQPSLKCGMSMVNELSLNWHPSPLASAWSNQVPNHGNVLDKWMRSPVMECIEVLCSCMTEDDKNRTSPNRV</sequence>
<evidence type="ECO:0000259" key="8">
    <source>
        <dbReference type="Pfam" id="PF23598"/>
    </source>
</evidence>
<dbReference type="Gene3D" id="1.20.5.4130">
    <property type="match status" value="1"/>
</dbReference>
<accession>A0A7N2R796</accession>
<evidence type="ECO:0000256" key="1">
    <source>
        <dbReference type="ARBA" id="ARBA00022737"/>
    </source>
</evidence>
<dbReference type="InParanoid" id="A0A7N2R796"/>
<keyword evidence="2" id="KW-0547">Nucleotide-binding</keyword>
<dbReference type="GO" id="GO:0043531">
    <property type="term" value="F:ADP binding"/>
    <property type="evidence" value="ECO:0007669"/>
    <property type="project" value="InterPro"/>
</dbReference>
<dbReference type="CDD" id="cd14798">
    <property type="entry name" value="RX-CC_like"/>
    <property type="match status" value="1"/>
</dbReference>
<dbReference type="GO" id="GO:0051707">
    <property type="term" value="P:response to other organism"/>
    <property type="evidence" value="ECO:0007669"/>
    <property type="project" value="UniProtKB-ARBA"/>
</dbReference>
<dbReference type="OMA" id="FKMGHRM"/>
<reference evidence="9" key="2">
    <citation type="submission" date="2021-01" db="UniProtKB">
        <authorList>
            <consortium name="EnsemblPlants"/>
        </authorList>
    </citation>
    <scope>IDENTIFICATION</scope>
</reference>
<dbReference type="PANTHER" id="PTHR36766">
    <property type="entry name" value="PLANT BROAD-SPECTRUM MILDEW RESISTANCE PROTEIN RPW8"/>
    <property type="match status" value="1"/>
</dbReference>
<dbReference type="Pfam" id="PF23598">
    <property type="entry name" value="LRR_14"/>
    <property type="match status" value="1"/>
</dbReference>
<dbReference type="Proteomes" id="UP000594261">
    <property type="component" value="Chromosome 7"/>
</dbReference>
<name>A0A7N2R796_QUELO</name>
<dbReference type="Pfam" id="PF18052">
    <property type="entry name" value="Rx_N"/>
    <property type="match status" value="1"/>
</dbReference>
<dbReference type="GO" id="GO:0006952">
    <property type="term" value="P:defense response"/>
    <property type="evidence" value="ECO:0007669"/>
    <property type="project" value="UniProtKB-KW"/>
</dbReference>
<evidence type="ECO:0000256" key="4">
    <source>
        <dbReference type="ARBA" id="ARBA00022840"/>
    </source>
</evidence>
<feature type="domain" description="Disease resistance N-terminal" evidence="6">
    <location>
        <begin position="10"/>
        <end position="101"/>
    </location>
</feature>
<dbReference type="Gene3D" id="3.40.50.300">
    <property type="entry name" value="P-loop containing nucleotide triphosphate hydrolases"/>
    <property type="match status" value="1"/>
</dbReference>
<dbReference type="InterPro" id="IPR041118">
    <property type="entry name" value="Rx_N"/>
</dbReference>
<dbReference type="SUPFAM" id="SSF52540">
    <property type="entry name" value="P-loop containing nucleoside triphosphate hydrolases"/>
    <property type="match status" value="1"/>
</dbReference>
<evidence type="ECO:0008006" key="11">
    <source>
        <dbReference type="Google" id="ProtNLM"/>
    </source>
</evidence>
<evidence type="ECO:0000259" key="5">
    <source>
        <dbReference type="Pfam" id="PF00931"/>
    </source>
</evidence>
<feature type="domain" description="Disease resistance protein winged helix" evidence="7">
    <location>
        <begin position="429"/>
        <end position="512"/>
    </location>
</feature>
<dbReference type="InterPro" id="IPR058922">
    <property type="entry name" value="WHD_DRP"/>
</dbReference>
<dbReference type="EMBL" id="LRBV02000007">
    <property type="status" value="NOT_ANNOTATED_CDS"/>
    <property type="molecule type" value="Genomic_DNA"/>
</dbReference>
<dbReference type="FunFam" id="3.40.50.300:FF:001091">
    <property type="entry name" value="Probable disease resistance protein At1g61300"/>
    <property type="match status" value="1"/>
</dbReference>
<dbReference type="InterPro" id="IPR042197">
    <property type="entry name" value="Apaf_helical"/>
</dbReference>
<evidence type="ECO:0000313" key="9">
    <source>
        <dbReference type="EnsemblPlants" id="QL07p004156:mrna"/>
    </source>
</evidence>
<evidence type="ECO:0000259" key="6">
    <source>
        <dbReference type="Pfam" id="PF18052"/>
    </source>
</evidence>
<dbReference type="InterPro" id="IPR032675">
    <property type="entry name" value="LRR_dom_sf"/>
</dbReference>
<evidence type="ECO:0000256" key="2">
    <source>
        <dbReference type="ARBA" id="ARBA00022741"/>
    </source>
</evidence>
<evidence type="ECO:0000259" key="7">
    <source>
        <dbReference type="Pfam" id="PF23559"/>
    </source>
</evidence>
<evidence type="ECO:0000256" key="3">
    <source>
        <dbReference type="ARBA" id="ARBA00022821"/>
    </source>
</evidence>
<keyword evidence="3" id="KW-0611">Plant defense</keyword>
<organism evidence="9 10">
    <name type="scientific">Quercus lobata</name>
    <name type="common">Valley oak</name>
    <dbReference type="NCBI Taxonomy" id="97700"/>
    <lineage>
        <taxon>Eukaryota</taxon>
        <taxon>Viridiplantae</taxon>
        <taxon>Streptophyta</taxon>
        <taxon>Embryophyta</taxon>
        <taxon>Tracheophyta</taxon>
        <taxon>Spermatophyta</taxon>
        <taxon>Magnoliopsida</taxon>
        <taxon>eudicotyledons</taxon>
        <taxon>Gunneridae</taxon>
        <taxon>Pentapetalae</taxon>
        <taxon>rosids</taxon>
        <taxon>fabids</taxon>
        <taxon>Fagales</taxon>
        <taxon>Fagaceae</taxon>
        <taxon>Quercus</taxon>
    </lineage>
</organism>
<dbReference type="EnsemblPlants" id="QL07p004156:mrna">
    <property type="protein sequence ID" value="QL07p004156:mrna"/>
    <property type="gene ID" value="QL07p004156"/>
</dbReference>
<dbReference type="InterPro" id="IPR055414">
    <property type="entry name" value="LRR_R13L4/SHOC2-like"/>
</dbReference>
<feature type="domain" description="NB-ARC" evidence="5">
    <location>
        <begin position="169"/>
        <end position="345"/>
    </location>
</feature>
<dbReference type="PANTHER" id="PTHR36766:SF61">
    <property type="entry name" value="NB-ARC DOMAIN DISEASE RESISTANCE PROTEIN"/>
    <property type="match status" value="1"/>
</dbReference>
<keyword evidence="10" id="KW-1185">Reference proteome</keyword>
<dbReference type="SUPFAM" id="SSF52058">
    <property type="entry name" value="L domain-like"/>
    <property type="match status" value="1"/>
</dbReference>
<evidence type="ECO:0000313" key="10">
    <source>
        <dbReference type="Proteomes" id="UP000594261"/>
    </source>
</evidence>
<dbReference type="PRINTS" id="PR00364">
    <property type="entry name" value="DISEASERSIST"/>
</dbReference>
<dbReference type="InterPro" id="IPR038005">
    <property type="entry name" value="RX-like_CC"/>
</dbReference>
<dbReference type="GO" id="GO:0005524">
    <property type="term" value="F:ATP binding"/>
    <property type="evidence" value="ECO:0007669"/>
    <property type="project" value="UniProtKB-KW"/>
</dbReference>
<feature type="domain" description="Disease resistance R13L4/SHOC-2-like LRR" evidence="8">
    <location>
        <begin position="585"/>
        <end position="787"/>
    </location>
</feature>
<dbReference type="Pfam" id="PF23559">
    <property type="entry name" value="WHD_DRP"/>
    <property type="match status" value="1"/>
</dbReference>
<dbReference type="Pfam" id="PF00931">
    <property type="entry name" value="NB-ARC"/>
    <property type="match status" value="1"/>
</dbReference>
<dbReference type="InterPro" id="IPR027417">
    <property type="entry name" value="P-loop_NTPase"/>
</dbReference>
<dbReference type="InterPro" id="IPR002182">
    <property type="entry name" value="NB-ARC"/>
</dbReference>
<dbReference type="Gramene" id="QL07p004156:mrna">
    <property type="protein sequence ID" value="QL07p004156:mrna"/>
    <property type="gene ID" value="QL07p004156"/>
</dbReference>
<dbReference type="Gene3D" id="3.80.10.10">
    <property type="entry name" value="Ribonuclease Inhibitor"/>
    <property type="match status" value="1"/>
</dbReference>
<dbReference type="AlphaFoldDB" id="A0A7N2R796"/>
<proteinExistence type="predicted"/>
<keyword evidence="4" id="KW-0067">ATP-binding</keyword>
<reference evidence="9 10" key="1">
    <citation type="journal article" date="2016" name="G3 (Bethesda)">
        <title>First Draft Assembly and Annotation of the Genome of a California Endemic Oak Quercus lobata Nee (Fagaceae).</title>
        <authorList>
            <person name="Sork V.L."/>
            <person name="Fitz-Gibbon S.T."/>
            <person name="Puiu D."/>
            <person name="Crepeau M."/>
            <person name="Gugger P.F."/>
            <person name="Sherman R."/>
            <person name="Stevens K."/>
            <person name="Langley C.H."/>
            <person name="Pellegrini M."/>
            <person name="Salzberg S.L."/>
        </authorList>
    </citation>
    <scope>NUCLEOTIDE SEQUENCE [LARGE SCALE GENOMIC DNA]</scope>
    <source>
        <strain evidence="9 10">cv. SW786</strain>
    </source>
</reference>